<reference evidence="2 3" key="1">
    <citation type="journal article" date="2019" name="BMC Genomics">
        <title>New insights from Opisthorchis felineus genome: update on genomics of the epidemiologically important liver flukes.</title>
        <authorList>
            <person name="Ershov N.I."/>
            <person name="Mordvinov V.A."/>
            <person name="Prokhortchouk E.B."/>
            <person name="Pakharukova M.Y."/>
            <person name="Gunbin K.V."/>
            <person name="Ustyantsev K."/>
            <person name="Genaev M.A."/>
            <person name="Blinov A.G."/>
            <person name="Mazur A."/>
            <person name="Boulygina E."/>
            <person name="Tsygankova S."/>
            <person name="Khrameeva E."/>
            <person name="Chekanov N."/>
            <person name="Fan G."/>
            <person name="Xiao A."/>
            <person name="Zhang H."/>
            <person name="Xu X."/>
            <person name="Yang H."/>
            <person name="Solovyev V."/>
            <person name="Lee S.M."/>
            <person name="Liu X."/>
            <person name="Afonnikov D.A."/>
            <person name="Skryabin K.G."/>
        </authorList>
    </citation>
    <scope>NUCLEOTIDE SEQUENCE [LARGE SCALE GENOMIC DNA]</scope>
    <source>
        <strain evidence="2">AK-0245</strain>
        <tissue evidence="2">Whole organism</tissue>
    </source>
</reference>
<comment type="caution">
    <text evidence="2">The sequence shown here is derived from an EMBL/GenBank/DDBJ whole genome shotgun (WGS) entry which is preliminary data.</text>
</comment>
<keyword evidence="1" id="KW-0732">Signal</keyword>
<dbReference type="EMBL" id="SJOL01002760">
    <property type="protein sequence ID" value="TGZ73403.1"/>
    <property type="molecule type" value="Genomic_DNA"/>
</dbReference>
<sequence length="265" mass="28809">MHVMSTLQFIVMFLYQFNFVYPNITAPGVIGVVFSPENGILHVGDETEIRCIPVVGERGVPLGSIVLKDLGKRTDLISIDKSRRAIKPPNQEPVYPKYGSTSVECKHEASGNPSNALIQSLDVRILPKALDGTLDGENSGNPEVTAGSTKEFRCNLVPLDAAESLNGKWKATVQPAGAAAVTELEGGKWANITPPNAQGYQNQPSSFSVSCTFSTPDGTEIHNFERTITVKQSTDAGISFKPPLPSWFSFMNLLVLYISWCEFTT</sequence>
<evidence type="ECO:0008006" key="4">
    <source>
        <dbReference type="Google" id="ProtNLM"/>
    </source>
</evidence>
<gene>
    <name evidence="2" type="ORF">CRM22_001534</name>
</gene>
<keyword evidence="3" id="KW-1185">Reference proteome</keyword>
<feature type="signal peptide" evidence="1">
    <location>
        <begin position="1"/>
        <end position="22"/>
    </location>
</feature>
<dbReference type="OrthoDB" id="6277134at2759"/>
<accession>A0A4S2MA65</accession>
<dbReference type="AlphaFoldDB" id="A0A4S2MA65"/>
<dbReference type="Proteomes" id="UP000308267">
    <property type="component" value="Unassembled WGS sequence"/>
</dbReference>
<evidence type="ECO:0000256" key="1">
    <source>
        <dbReference type="SAM" id="SignalP"/>
    </source>
</evidence>
<evidence type="ECO:0000313" key="2">
    <source>
        <dbReference type="EMBL" id="TGZ73403.1"/>
    </source>
</evidence>
<name>A0A4S2MA65_OPIFE</name>
<evidence type="ECO:0000313" key="3">
    <source>
        <dbReference type="Proteomes" id="UP000308267"/>
    </source>
</evidence>
<proteinExistence type="predicted"/>
<organism evidence="2 3">
    <name type="scientific">Opisthorchis felineus</name>
    <dbReference type="NCBI Taxonomy" id="147828"/>
    <lineage>
        <taxon>Eukaryota</taxon>
        <taxon>Metazoa</taxon>
        <taxon>Spiralia</taxon>
        <taxon>Lophotrochozoa</taxon>
        <taxon>Platyhelminthes</taxon>
        <taxon>Trematoda</taxon>
        <taxon>Digenea</taxon>
        <taxon>Opisthorchiida</taxon>
        <taxon>Opisthorchiata</taxon>
        <taxon>Opisthorchiidae</taxon>
        <taxon>Opisthorchis</taxon>
    </lineage>
</organism>
<protein>
    <recommendedName>
        <fullName evidence="4">Ig-like domain-containing protein</fullName>
    </recommendedName>
</protein>
<feature type="chain" id="PRO_5020681139" description="Ig-like domain-containing protein" evidence="1">
    <location>
        <begin position="23"/>
        <end position="265"/>
    </location>
</feature>